<name>A0A392UMW8_9FABA</name>
<dbReference type="EMBL" id="LXQA010831451">
    <property type="protein sequence ID" value="MCI73105.1"/>
    <property type="molecule type" value="Genomic_DNA"/>
</dbReference>
<sequence length="56" mass="6197">GSQFAARQWLGGEQDREKVLQLEIKWEEISSCPLPTEAAVADLQIADSKILTLEAI</sequence>
<evidence type="ECO:0000313" key="1">
    <source>
        <dbReference type="EMBL" id="MCI73105.1"/>
    </source>
</evidence>
<evidence type="ECO:0000313" key="2">
    <source>
        <dbReference type="Proteomes" id="UP000265520"/>
    </source>
</evidence>
<protein>
    <submittedName>
        <fullName evidence="1">Uncharacterized protein</fullName>
    </submittedName>
</protein>
<dbReference type="AlphaFoldDB" id="A0A392UMW8"/>
<dbReference type="Proteomes" id="UP000265520">
    <property type="component" value="Unassembled WGS sequence"/>
</dbReference>
<accession>A0A392UMW8</accession>
<feature type="non-terminal residue" evidence="1">
    <location>
        <position position="1"/>
    </location>
</feature>
<organism evidence="1 2">
    <name type="scientific">Trifolium medium</name>
    <dbReference type="NCBI Taxonomy" id="97028"/>
    <lineage>
        <taxon>Eukaryota</taxon>
        <taxon>Viridiplantae</taxon>
        <taxon>Streptophyta</taxon>
        <taxon>Embryophyta</taxon>
        <taxon>Tracheophyta</taxon>
        <taxon>Spermatophyta</taxon>
        <taxon>Magnoliopsida</taxon>
        <taxon>eudicotyledons</taxon>
        <taxon>Gunneridae</taxon>
        <taxon>Pentapetalae</taxon>
        <taxon>rosids</taxon>
        <taxon>fabids</taxon>
        <taxon>Fabales</taxon>
        <taxon>Fabaceae</taxon>
        <taxon>Papilionoideae</taxon>
        <taxon>50 kb inversion clade</taxon>
        <taxon>NPAAA clade</taxon>
        <taxon>Hologalegina</taxon>
        <taxon>IRL clade</taxon>
        <taxon>Trifolieae</taxon>
        <taxon>Trifolium</taxon>
    </lineage>
</organism>
<comment type="caution">
    <text evidence="1">The sequence shown here is derived from an EMBL/GenBank/DDBJ whole genome shotgun (WGS) entry which is preliminary data.</text>
</comment>
<proteinExistence type="predicted"/>
<keyword evidence="2" id="KW-1185">Reference proteome</keyword>
<reference evidence="1 2" key="1">
    <citation type="journal article" date="2018" name="Front. Plant Sci.">
        <title>Red Clover (Trifolium pratense) and Zigzag Clover (T. medium) - A Picture of Genomic Similarities and Differences.</title>
        <authorList>
            <person name="Dluhosova J."/>
            <person name="Istvanek J."/>
            <person name="Nedelnik J."/>
            <person name="Repkova J."/>
        </authorList>
    </citation>
    <scope>NUCLEOTIDE SEQUENCE [LARGE SCALE GENOMIC DNA]</scope>
    <source>
        <strain evidence="2">cv. 10/8</strain>
        <tissue evidence="1">Leaf</tissue>
    </source>
</reference>